<dbReference type="EMBL" id="GBXM01065611">
    <property type="protein sequence ID" value="JAH42966.1"/>
    <property type="molecule type" value="Transcribed_RNA"/>
</dbReference>
<organism evidence="1">
    <name type="scientific">Anguilla anguilla</name>
    <name type="common">European freshwater eel</name>
    <name type="synonym">Muraena anguilla</name>
    <dbReference type="NCBI Taxonomy" id="7936"/>
    <lineage>
        <taxon>Eukaryota</taxon>
        <taxon>Metazoa</taxon>
        <taxon>Chordata</taxon>
        <taxon>Craniata</taxon>
        <taxon>Vertebrata</taxon>
        <taxon>Euteleostomi</taxon>
        <taxon>Actinopterygii</taxon>
        <taxon>Neopterygii</taxon>
        <taxon>Teleostei</taxon>
        <taxon>Anguilliformes</taxon>
        <taxon>Anguillidae</taxon>
        <taxon>Anguilla</taxon>
    </lineage>
</organism>
<sequence length="46" mass="5334">MRLSCHNVTSNRRLVPYCRLLVSKGKILAKTAYIRWIRDVMQGNAT</sequence>
<reference evidence="1" key="1">
    <citation type="submission" date="2014-11" db="EMBL/GenBank/DDBJ databases">
        <authorList>
            <person name="Amaro Gonzalez C."/>
        </authorList>
    </citation>
    <scope>NUCLEOTIDE SEQUENCE</scope>
</reference>
<protein>
    <submittedName>
        <fullName evidence="1">Uncharacterized protein</fullName>
    </submittedName>
</protein>
<dbReference type="AlphaFoldDB" id="A0A0E9SNS9"/>
<evidence type="ECO:0000313" key="1">
    <source>
        <dbReference type="EMBL" id="JAH42966.1"/>
    </source>
</evidence>
<name>A0A0E9SNS9_ANGAN</name>
<accession>A0A0E9SNS9</accession>
<reference evidence="1" key="2">
    <citation type="journal article" date="2015" name="Fish Shellfish Immunol.">
        <title>Early steps in the European eel (Anguilla anguilla)-Vibrio vulnificus interaction in the gills: Role of the RtxA13 toxin.</title>
        <authorList>
            <person name="Callol A."/>
            <person name="Pajuelo D."/>
            <person name="Ebbesson L."/>
            <person name="Teles M."/>
            <person name="MacKenzie S."/>
            <person name="Amaro C."/>
        </authorList>
    </citation>
    <scope>NUCLEOTIDE SEQUENCE</scope>
</reference>
<proteinExistence type="predicted"/>